<dbReference type="EMBL" id="JBHSPH010000010">
    <property type="protein sequence ID" value="MFC5865004.1"/>
    <property type="molecule type" value="Genomic_DNA"/>
</dbReference>
<dbReference type="RefSeq" id="WP_263332149.1">
    <property type="nucleotide sequence ID" value="NZ_JAGSYH010000001.1"/>
</dbReference>
<evidence type="ECO:0000313" key="3">
    <source>
        <dbReference type="Proteomes" id="UP001596091"/>
    </source>
</evidence>
<organism evidence="2 3">
    <name type="scientific">Acidicapsa dinghuensis</name>
    <dbReference type="NCBI Taxonomy" id="2218256"/>
    <lineage>
        <taxon>Bacteria</taxon>
        <taxon>Pseudomonadati</taxon>
        <taxon>Acidobacteriota</taxon>
        <taxon>Terriglobia</taxon>
        <taxon>Terriglobales</taxon>
        <taxon>Acidobacteriaceae</taxon>
        <taxon>Acidicapsa</taxon>
    </lineage>
</organism>
<name>A0ABW1EM59_9BACT</name>
<dbReference type="PANTHER" id="PTHR14218:SF15">
    <property type="entry name" value="TRIPEPTIDYL-PEPTIDASE 1"/>
    <property type="match status" value="1"/>
</dbReference>
<proteinExistence type="predicted"/>
<dbReference type="Proteomes" id="UP001596091">
    <property type="component" value="Unassembled WGS sequence"/>
</dbReference>
<evidence type="ECO:0000256" key="1">
    <source>
        <dbReference type="SAM" id="Phobius"/>
    </source>
</evidence>
<keyword evidence="1" id="KW-0472">Membrane</keyword>
<keyword evidence="3" id="KW-1185">Reference proteome</keyword>
<keyword evidence="1" id="KW-1133">Transmembrane helix</keyword>
<accession>A0ABW1EM59</accession>
<feature type="transmembrane region" description="Helical" evidence="1">
    <location>
        <begin position="15"/>
        <end position="34"/>
    </location>
</feature>
<comment type="caution">
    <text evidence="2">The sequence shown here is derived from an EMBL/GenBank/DDBJ whole genome shotgun (WGS) entry which is preliminary data.</text>
</comment>
<protein>
    <recommendedName>
        <fullName evidence="4">Peptidase S53 domain-containing protein</fullName>
    </recommendedName>
</protein>
<dbReference type="PANTHER" id="PTHR14218">
    <property type="entry name" value="PROTEASE S8 TRIPEPTIDYL PEPTIDASE I CLN2"/>
    <property type="match status" value="1"/>
</dbReference>
<dbReference type="SUPFAM" id="SSF52743">
    <property type="entry name" value="Subtilisin-like"/>
    <property type="match status" value="1"/>
</dbReference>
<dbReference type="InterPro" id="IPR036852">
    <property type="entry name" value="Peptidase_S8/S53_dom_sf"/>
</dbReference>
<sequence length="97" mass="9908">MSATNYFVRVDSAEFASGGTSAVATLMASLVALINQAKKKNVGFLNPFLYSMAGVTKDVTQGTNGFPPSVQGYSAGAGWDACTGLGTPDGAAILNRL</sequence>
<dbReference type="InterPro" id="IPR050819">
    <property type="entry name" value="Tripeptidyl-peptidase_I"/>
</dbReference>
<evidence type="ECO:0000313" key="2">
    <source>
        <dbReference type="EMBL" id="MFC5865004.1"/>
    </source>
</evidence>
<gene>
    <name evidence="2" type="ORF">ACFPT7_22035</name>
</gene>
<dbReference type="Gene3D" id="3.40.50.200">
    <property type="entry name" value="Peptidase S8/S53 domain"/>
    <property type="match status" value="1"/>
</dbReference>
<evidence type="ECO:0008006" key="4">
    <source>
        <dbReference type="Google" id="ProtNLM"/>
    </source>
</evidence>
<keyword evidence="1" id="KW-0812">Transmembrane</keyword>
<reference evidence="3" key="1">
    <citation type="journal article" date="2019" name="Int. J. Syst. Evol. Microbiol.">
        <title>The Global Catalogue of Microorganisms (GCM) 10K type strain sequencing project: providing services to taxonomists for standard genome sequencing and annotation.</title>
        <authorList>
            <consortium name="The Broad Institute Genomics Platform"/>
            <consortium name="The Broad Institute Genome Sequencing Center for Infectious Disease"/>
            <person name="Wu L."/>
            <person name="Ma J."/>
        </authorList>
    </citation>
    <scope>NUCLEOTIDE SEQUENCE [LARGE SCALE GENOMIC DNA]</scope>
    <source>
        <strain evidence="3">JCM 4087</strain>
    </source>
</reference>